<dbReference type="SUPFAM" id="SSF53901">
    <property type="entry name" value="Thiolase-like"/>
    <property type="match status" value="1"/>
</dbReference>
<dbReference type="PANTHER" id="PTHR34069">
    <property type="entry name" value="3-OXOACYL-[ACYL-CARRIER-PROTEIN] SYNTHASE 3"/>
    <property type="match status" value="1"/>
</dbReference>
<feature type="domain" description="Beta-ketoacyl-[acyl-carrier-protein] synthase III C-terminal" evidence="3">
    <location>
        <begin position="243"/>
        <end position="334"/>
    </location>
</feature>
<dbReference type="Pfam" id="PF08541">
    <property type="entry name" value="ACP_syn_III_C"/>
    <property type="match status" value="1"/>
</dbReference>
<dbReference type="EMBL" id="JAUSYA010000001">
    <property type="protein sequence ID" value="MDQ0685386.1"/>
    <property type="molecule type" value="Genomic_DNA"/>
</dbReference>
<dbReference type="Proteomes" id="UP001243364">
    <property type="component" value="Unassembled WGS sequence"/>
</dbReference>
<dbReference type="PANTHER" id="PTHR34069:SF2">
    <property type="entry name" value="BETA-KETOACYL-[ACYL-CARRIER-PROTEIN] SYNTHASE III"/>
    <property type="match status" value="1"/>
</dbReference>
<accession>A0ABU0Q3Z2</accession>
<evidence type="ECO:0000259" key="3">
    <source>
        <dbReference type="Pfam" id="PF08541"/>
    </source>
</evidence>
<name>A0ABU0Q3Z2_STRAH</name>
<evidence type="ECO:0000256" key="2">
    <source>
        <dbReference type="ARBA" id="ARBA00023315"/>
    </source>
</evidence>
<keyword evidence="5" id="KW-1185">Reference proteome</keyword>
<dbReference type="GO" id="GO:0033818">
    <property type="term" value="F:beta-ketoacyl-acyl-carrier-protein synthase III activity"/>
    <property type="evidence" value="ECO:0007669"/>
    <property type="project" value="UniProtKB-EC"/>
</dbReference>
<sequence>MPAEEVFVSGVGLHLPPAMPAEEAVRQGLTDEWTVRRTRMRSVCVGTEAGPQMAVRAAREALRHADAGPQDIDLVLHASSYFQGYDLWAPASYVQREAVGNTCLSLAVEQLSNGGMAAFELAVAYLRADSRRHSALVTTGDRFCLPGIDRWTTDPGTVLGDGGTAIVLSTEDGFALLRSLVTVSDPTLEKMGRGDDPFAATPLETRTPVSVEEPRARLVKEMGMSELIDRLHTGQRAAFEQALREADVKQEELDWTVLPHLGRAKMDFQFFSALDLDPERTTWPWGSGVGHLGAGDMFAGLAHLTRTGALRPGQTGALVSAGGGFAWTVAVLEILSAA</sequence>
<dbReference type="EC" id="2.3.1.180" evidence="4"/>
<evidence type="ECO:0000313" key="5">
    <source>
        <dbReference type="Proteomes" id="UP001243364"/>
    </source>
</evidence>
<comment type="caution">
    <text evidence="4">The sequence shown here is derived from an EMBL/GenBank/DDBJ whole genome shotgun (WGS) entry which is preliminary data.</text>
</comment>
<keyword evidence="2 4" id="KW-0012">Acyltransferase</keyword>
<reference evidence="4 5" key="1">
    <citation type="submission" date="2023-07" db="EMBL/GenBank/DDBJ databases">
        <title>Comparative genomics of wheat-associated soil bacteria to identify genetic determinants of phenazine resistance.</title>
        <authorList>
            <person name="Mouncey N."/>
        </authorList>
    </citation>
    <scope>NUCLEOTIDE SEQUENCE [LARGE SCALE GENOMIC DNA]</scope>
    <source>
        <strain evidence="4 5">W4I19-2</strain>
    </source>
</reference>
<keyword evidence="1 4" id="KW-0808">Transferase</keyword>
<dbReference type="CDD" id="cd00827">
    <property type="entry name" value="init_cond_enzymes"/>
    <property type="match status" value="1"/>
</dbReference>
<protein>
    <submittedName>
        <fullName evidence="4">3-oxoacyl-[acyl-carrier-protein] synthase-3</fullName>
        <ecNumber evidence="4">2.3.1.180</ecNumber>
    </submittedName>
</protein>
<proteinExistence type="predicted"/>
<gene>
    <name evidence="4" type="ORF">QFZ56_004349</name>
</gene>
<evidence type="ECO:0000256" key="1">
    <source>
        <dbReference type="ARBA" id="ARBA00022679"/>
    </source>
</evidence>
<dbReference type="InterPro" id="IPR016039">
    <property type="entry name" value="Thiolase-like"/>
</dbReference>
<dbReference type="Gene3D" id="3.40.47.10">
    <property type="match status" value="2"/>
</dbReference>
<organism evidence="4 5">
    <name type="scientific">Streptomyces achromogenes</name>
    <dbReference type="NCBI Taxonomy" id="67255"/>
    <lineage>
        <taxon>Bacteria</taxon>
        <taxon>Bacillati</taxon>
        <taxon>Actinomycetota</taxon>
        <taxon>Actinomycetes</taxon>
        <taxon>Kitasatosporales</taxon>
        <taxon>Streptomycetaceae</taxon>
        <taxon>Streptomyces</taxon>
    </lineage>
</organism>
<dbReference type="InterPro" id="IPR013747">
    <property type="entry name" value="ACP_syn_III_C"/>
</dbReference>
<evidence type="ECO:0000313" key="4">
    <source>
        <dbReference type="EMBL" id="MDQ0685386.1"/>
    </source>
</evidence>